<dbReference type="PROSITE" id="PS50125">
    <property type="entry name" value="GUANYLATE_CYCLASE_2"/>
    <property type="match status" value="1"/>
</dbReference>
<protein>
    <recommendedName>
        <fullName evidence="2">Guanylate cyclase domain-containing protein</fullName>
    </recommendedName>
</protein>
<dbReference type="CDD" id="cd07302">
    <property type="entry name" value="CHD"/>
    <property type="match status" value="1"/>
</dbReference>
<feature type="transmembrane region" description="Helical" evidence="1">
    <location>
        <begin position="184"/>
        <end position="203"/>
    </location>
</feature>
<dbReference type="GO" id="GO:0019934">
    <property type="term" value="P:cGMP-mediated signaling"/>
    <property type="evidence" value="ECO:0007669"/>
    <property type="project" value="TreeGrafter"/>
</dbReference>
<keyword evidence="1" id="KW-0812">Transmembrane</keyword>
<dbReference type="GO" id="GO:0070482">
    <property type="term" value="P:response to oxygen levels"/>
    <property type="evidence" value="ECO:0007669"/>
    <property type="project" value="TreeGrafter"/>
</dbReference>
<name>A0A6C0HBY6_9ZZZZ</name>
<feature type="transmembrane region" description="Helical" evidence="1">
    <location>
        <begin position="152"/>
        <end position="172"/>
    </location>
</feature>
<dbReference type="InterPro" id="IPR029787">
    <property type="entry name" value="Nucleotide_cyclase"/>
</dbReference>
<evidence type="ECO:0000259" key="2">
    <source>
        <dbReference type="PROSITE" id="PS50125"/>
    </source>
</evidence>
<dbReference type="Pfam" id="PF00211">
    <property type="entry name" value="Guanylate_cyc"/>
    <property type="match status" value="1"/>
</dbReference>
<proteinExistence type="predicted"/>
<dbReference type="EMBL" id="MN739921">
    <property type="protein sequence ID" value="QHT77716.1"/>
    <property type="molecule type" value="Genomic_DNA"/>
</dbReference>
<feature type="domain" description="Guanylate cyclase" evidence="2">
    <location>
        <begin position="327"/>
        <end position="458"/>
    </location>
</feature>
<dbReference type="SUPFAM" id="SSF55073">
    <property type="entry name" value="Nucleotide cyclase"/>
    <property type="match status" value="1"/>
</dbReference>
<organism evidence="3">
    <name type="scientific">viral metagenome</name>
    <dbReference type="NCBI Taxonomy" id="1070528"/>
    <lineage>
        <taxon>unclassified sequences</taxon>
        <taxon>metagenomes</taxon>
        <taxon>organismal metagenomes</taxon>
    </lineage>
</organism>
<dbReference type="AlphaFoldDB" id="A0A6C0HBY6"/>
<evidence type="ECO:0000313" key="3">
    <source>
        <dbReference type="EMBL" id="QHT77716.1"/>
    </source>
</evidence>
<dbReference type="GO" id="GO:0004383">
    <property type="term" value="F:guanylate cyclase activity"/>
    <property type="evidence" value="ECO:0007669"/>
    <property type="project" value="TreeGrafter"/>
</dbReference>
<evidence type="ECO:0000256" key="1">
    <source>
        <dbReference type="SAM" id="Phobius"/>
    </source>
</evidence>
<dbReference type="GO" id="GO:0008074">
    <property type="term" value="C:guanylate cyclase complex, soluble"/>
    <property type="evidence" value="ECO:0007669"/>
    <property type="project" value="TreeGrafter"/>
</dbReference>
<dbReference type="SMART" id="SM00044">
    <property type="entry name" value="CYCc"/>
    <property type="match status" value="1"/>
</dbReference>
<dbReference type="PANTHER" id="PTHR45655:SF13">
    <property type="entry name" value="SOLUBLE GUANYLATE CYCLASE GCY-32-RELATED"/>
    <property type="match status" value="1"/>
</dbReference>
<sequence length="518" mass="60858">MNYLFIYLFIYSNIDAIINKYYLPMFHINFNTELISTNGTFYYSVTKYNEIMLFIYFCFVVSQFVYCKVINKYSLATAMIFIKYLSNSIMNPELKLYEYEFSRNVMWVFTTPLLLKMYCNTNNIKLTDINIHYHVFPTVLNVISYPFKGTNIYYATIIISYASFGLFMRTLYRKRDNMFTNIYILIWLLFAVVNCIDILQLKSVYDINIYYVSIDILGKMLTNILINDYYEREQFLKEQMDIQCVQFNSHLLESVREYSNNNSNITEKCQQYILYIKQKISSRMPENTDELKKELLTKLLPFNLDKEYIEQSSVFNKRSTIKLDMICILFTDIVNYTELAKKYDDKIIFQLLNNIYNNFDNIRKKYSKLQKIETIGDAYMVVGDIYRSANNHKAVIKEILLLAFELVKSVKQIKTPDDTPLSIRIGITMGNVSIGILGNEIPRLCVVGNAVNVASRLQSTADIDSIQISRHIYEKIGEIDFDIVFNCIFKENVFLKNLGTINTYNIYPLENGGGEERK</sequence>
<dbReference type="PANTHER" id="PTHR45655">
    <property type="entry name" value="GUANYLATE CYCLASE SOLUBLE SUBUNIT BETA-2"/>
    <property type="match status" value="1"/>
</dbReference>
<keyword evidence="1" id="KW-0472">Membrane</keyword>
<dbReference type="Gene3D" id="3.30.70.1230">
    <property type="entry name" value="Nucleotide cyclase"/>
    <property type="match status" value="1"/>
</dbReference>
<reference evidence="3" key="1">
    <citation type="journal article" date="2020" name="Nature">
        <title>Giant virus diversity and host interactions through global metagenomics.</title>
        <authorList>
            <person name="Schulz F."/>
            <person name="Roux S."/>
            <person name="Paez-Espino D."/>
            <person name="Jungbluth S."/>
            <person name="Walsh D.A."/>
            <person name="Denef V.J."/>
            <person name="McMahon K.D."/>
            <person name="Konstantinidis K.T."/>
            <person name="Eloe-Fadrosh E.A."/>
            <person name="Kyrpides N.C."/>
            <person name="Woyke T."/>
        </authorList>
    </citation>
    <scope>NUCLEOTIDE SEQUENCE</scope>
    <source>
        <strain evidence="3">GVMAG-M-3300023179-90</strain>
    </source>
</reference>
<accession>A0A6C0HBY6</accession>
<feature type="transmembrane region" description="Helical" evidence="1">
    <location>
        <begin position="48"/>
        <end position="66"/>
    </location>
</feature>
<keyword evidence="1" id="KW-1133">Transmembrane helix</keyword>
<dbReference type="InterPro" id="IPR001054">
    <property type="entry name" value="A/G_cyclase"/>
</dbReference>